<keyword evidence="7" id="KW-0677">Repeat</keyword>
<evidence type="ECO:0000256" key="4">
    <source>
        <dbReference type="ARBA" id="ARBA00022614"/>
    </source>
</evidence>
<dbReference type="Pfam" id="PF23598">
    <property type="entry name" value="LRR_14"/>
    <property type="match status" value="1"/>
</dbReference>
<evidence type="ECO:0000256" key="9">
    <source>
        <dbReference type="ARBA" id="ARBA00023136"/>
    </source>
</evidence>
<dbReference type="Gene3D" id="3.80.10.10">
    <property type="entry name" value="Ribonuclease Inhibitor"/>
    <property type="match status" value="6"/>
</dbReference>
<keyword evidence="3" id="KW-1003">Cell membrane</keyword>
<reference evidence="15 16" key="1">
    <citation type="journal article" date="2018" name="PLoS Genet.">
        <title>Population sequencing reveals clonal diversity and ancestral inbreeding in the grapevine cultivar Chardonnay.</title>
        <authorList>
            <person name="Roach M.J."/>
            <person name="Johnson D.L."/>
            <person name="Bohlmann J."/>
            <person name="van Vuuren H.J."/>
            <person name="Jones S.J."/>
            <person name="Pretorius I.S."/>
            <person name="Schmidt S.A."/>
            <person name="Borneman A.R."/>
        </authorList>
    </citation>
    <scope>NUCLEOTIDE SEQUENCE [LARGE SCALE GENOMIC DNA]</scope>
    <source>
        <strain evidence="16">cv. Chardonnay</strain>
        <tissue evidence="15">Leaf</tissue>
    </source>
</reference>
<keyword evidence="4" id="KW-0433">Leucine-rich repeat</keyword>
<dbReference type="AlphaFoldDB" id="A0A438HI19"/>
<evidence type="ECO:0000256" key="12">
    <source>
        <dbReference type="SAM" id="Phobius"/>
    </source>
</evidence>
<keyword evidence="8 12" id="KW-1133">Transmembrane helix</keyword>
<dbReference type="InterPro" id="IPR001611">
    <property type="entry name" value="Leu-rich_rpt"/>
</dbReference>
<keyword evidence="5 12" id="KW-0812">Transmembrane</keyword>
<keyword evidence="11" id="KW-0325">Glycoprotein</keyword>
<comment type="caution">
    <text evidence="15">The sequence shown here is derived from an EMBL/GenBank/DDBJ whole genome shotgun (WGS) entry which is preliminary data.</text>
</comment>
<dbReference type="InterPro" id="IPR046956">
    <property type="entry name" value="RLP23-like"/>
</dbReference>
<gene>
    <name evidence="15" type="primary">RLP12_56</name>
    <name evidence="15" type="ORF">CK203_047307</name>
</gene>
<proteinExistence type="inferred from homology"/>
<dbReference type="Pfam" id="PF13855">
    <property type="entry name" value="LRR_8"/>
    <property type="match status" value="2"/>
</dbReference>
<dbReference type="InterPro" id="IPR055414">
    <property type="entry name" value="LRR_R13L4/SHOC2-like"/>
</dbReference>
<feature type="transmembrane region" description="Helical" evidence="12">
    <location>
        <begin position="871"/>
        <end position="892"/>
    </location>
</feature>
<evidence type="ECO:0000256" key="10">
    <source>
        <dbReference type="ARBA" id="ARBA00023170"/>
    </source>
</evidence>
<dbReference type="PANTHER" id="PTHR48061">
    <property type="entry name" value="LEUCINE-RICH REPEAT RECEPTOR PROTEIN KINASE EMS1-LIKE-RELATED"/>
    <property type="match status" value="1"/>
</dbReference>
<dbReference type="SUPFAM" id="SSF52058">
    <property type="entry name" value="L domain-like"/>
    <property type="match status" value="3"/>
</dbReference>
<dbReference type="Proteomes" id="UP000288805">
    <property type="component" value="Unassembled WGS sequence"/>
</dbReference>
<dbReference type="InterPro" id="IPR032675">
    <property type="entry name" value="LRR_dom_sf"/>
</dbReference>
<evidence type="ECO:0000256" key="7">
    <source>
        <dbReference type="ARBA" id="ARBA00022737"/>
    </source>
</evidence>
<evidence type="ECO:0000256" key="1">
    <source>
        <dbReference type="ARBA" id="ARBA00004251"/>
    </source>
</evidence>
<dbReference type="OrthoDB" id="1394818at2759"/>
<evidence type="ECO:0000313" key="16">
    <source>
        <dbReference type="Proteomes" id="UP000288805"/>
    </source>
</evidence>
<evidence type="ECO:0000256" key="3">
    <source>
        <dbReference type="ARBA" id="ARBA00022475"/>
    </source>
</evidence>
<keyword evidence="9 12" id="KW-0472">Membrane</keyword>
<dbReference type="SMART" id="SM00369">
    <property type="entry name" value="LRR_TYP"/>
    <property type="match status" value="6"/>
</dbReference>
<sequence>MHVTSVSGECLSDGRVCLEDEVLLLLQLKSSLIFNTAASNKLVSWIQSADCCSWGGVTWDATGRVVSLDLSSEFISGELNSSSSIFSLQYLQSLNLANNTFSSQIPAEFHKLGNLNYLNLSNAGFSGQIPIEISYLTRLVTIDLSSLYFITGIPELKLENPNLTTLVQNLKELRELHLSGVNISAKGKEWCQSLSSSVPNLQALSLSRCFLSGPIDSSLEKLQYLSRIRLDGNNFSSPVPEFLAKFQNLTCLRLSFCGLYGTFPEKIFQVPTLQILDIENNMLLEGSLPEFPLNGALETLILSDTKFSGKVPDSIGNLKILTRIELARCNFSGPIPNSMADLTQLFNILLNASSSVLHTLDLSSNNLEGPIPESVFELQGLYILDLSSNKFNGTVELSKFQKLGNLTTLSLSYNNLWIIASGSDFIPSKLPHLTTLKLASCQLGTLPDLSSQSRLSYLDLSENQIQGEIPKWIWKVGNGSLIHLNLSLNLLEDLPEPSSILSTNLLVLDLHSNQLHGRIPTPPSCSAYVDYSNNSFTSFIPDDIGTYISLNIVFMLSKNNITGIIPESICNASYLSVLDLSDNALSGKIPSCLIEIETLAVLNLGRNKFSGIISGEFPGNCVLQTLDLNGNLLEGKIPVSLAKCKELEVLNLGNNQMDDNFPCWLKNISNLRVLVLRANKLHGPIGCPNSNSTWPMVQIVDLAHNNFSGELPAKCFLTWRAMMAGDDEVESKHKNLEFEVLLGWYYQDAVRVTSKGQELELVKILTLFTSIDLSRNNFEGEIPEVMGDLTLLYVLNLSGNGFTGRIPSSLGQLRQLEIPTGSQLQTFSENSFLGNRGLWGFPLNPSCKDATPPPAFESRHSGSRMEIDWDYVAPEIGFVTGLGIVIWPLVFCKRWRRCYYEHVDGILSRILRG</sequence>
<dbReference type="FunFam" id="3.80.10.10:FF:000095">
    <property type="entry name" value="LRR receptor-like serine/threonine-protein kinase GSO1"/>
    <property type="match status" value="1"/>
</dbReference>
<evidence type="ECO:0000256" key="11">
    <source>
        <dbReference type="ARBA" id="ARBA00023180"/>
    </source>
</evidence>
<keyword evidence="10 15" id="KW-0675">Receptor</keyword>
<evidence type="ECO:0000256" key="6">
    <source>
        <dbReference type="ARBA" id="ARBA00022729"/>
    </source>
</evidence>
<organism evidence="15 16">
    <name type="scientific">Vitis vinifera</name>
    <name type="common">Grape</name>
    <dbReference type="NCBI Taxonomy" id="29760"/>
    <lineage>
        <taxon>Eukaryota</taxon>
        <taxon>Viridiplantae</taxon>
        <taxon>Streptophyta</taxon>
        <taxon>Embryophyta</taxon>
        <taxon>Tracheophyta</taxon>
        <taxon>Spermatophyta</taxon>
        <taxon>Magnoliopsida</taxon>
        <taxon>eudicotyledons</taxon>
        <taxon>Gunneridae</taxon>
        <taxon>Pentapetalae</taxon>
        <taxon>rosids</taxon>
        <taxon>Vitales</taxon>
        <taxon>Vitaceae</taxon>
        <taxon>Viteae</taxon>
        <taxon>Vitis</taxon>
    </lineage>
</organism>
<dbReference type="FunFam" id="3.80.10.10:FF:000041">
    <property type="entry name" value="LRR receptor-like serine/threonine-protein kinase ERECTA"/>
    <property type="match status" value="1"/>
</dbReference>
<feature type="domain" description="Disease resistance R13L4/SHOC-2-like LRR" evidence="14">
    <location>
        <begin position="83"/>
        <end position="280"/>
    </location>
</feature>
<dbReference type="PROSITE" id="PS51450">
    <property type="entry name" value="LRR"/>
    <property type="match status" value="1"/>
</dbReference>
<evidence type="ECO:0000313" key="15">
    <source>
        <dbReference type="EMBL" id="RVW84019.1"/>
    </source>
</evidence>
<name>A0A438HI19_VITVI</name>
<evidence type="ECO:0000256" key="5">
    <source>
        <dbReference type="ARBA" id="ARBA00022692"/>
    </source>
</evidence>
<dbReference type="InterPro" id="IPR013210">
    <property type="entry name" value="LRR_N_plant-typ"/>
</dbReference>
<evidence type="ECO:0000256" key="2">
    <source>
        <dbReference type="ARBA" id="ARBA00009592"/>
    </source>
</evidence>
<dbReference type="InterPro" id="IPR003591">
    <property type="entry name" value="Leu-rich_rpt_typical-subtyp"/>
</dbReference>
<keyword evidence="6" id="KW-0732">Signal</keyword>
<evidence type="ECO:0000259" key="14">
    <source>
        <dbReference type="Pfam" id="PF23598"/>
    </source>
</evidence>
<evidence type="ECO:0000256" key="8">
    <source>
        <dbReference type="ARBA" id="ARBA00022989"/>
    </source>
</evidence>
<protein>
    <submittedName>
        <fullName evidence="15">Receptor-like protein 12</fullName>
    </submittedName>
</protein>
<dbReference type="GO" id="GO:0005886">
    <property type="term" value="C:plasma membrane"/>
    <property type="evidence" value="ECO:0007669"/>
    <property type="project" value="UniProtKB-SubCell"/>
</dbReference>
<dbReference type="Pfam" id="PF00560">
    <property type="entry name" value="LRR_1"/>
    <property type="match status" value="5"/>
</dbReference>
<dbReference type="EMBL" id="QGNW01000221">
    <property type="protein sequence ID" value="RVW84019.1"/>
    <property type="molecule type" value="Genomic_DNA"/>
</dbReference>
<dbReference type="Pfam" id="PF08263">
    <property type="entry name" value="LRRNT_2"/>
    <property type="match status" value="1"/>
</dbReference>
<feature type="domain" description="Leucine-rich repeat-containing N-terminal plant-type" evidence="13">
    <location>
        <begin position="19"/>
        <end position="58"/>
    </location>
</feature>
<evidence type="ECO:0000259" key="13">
    <source>
        <dbReference type="Pfam" id="PF08263"/>
    </source>
</evidence>
<dbReference type="PANTHER" id="PTHR48061:SF2">
    <property type="entry name" value="RECEPTOR LIKE PROTEIN 30-LIKE"/>
    <property type="match status" value="1"/>
</dbReference>
<accession>A0A438HI19</accession>
<comment type="similarity">
    <text evidence="2">Belongs to the RLP family.</text>
</comment>
<comment type="subcellular location">
    <subcellularLocation>
        <location evidence="1">Cell membrane</location>
        <topology evidence="1">Single-pass type I membrane protein</topology>
    </subcellularLocation>
</comment>